<dbReference type="CDD" id="cd12148">
    <property type="entry name" value="fungal_TF_MHR"/>
    <property type="match status" value="1"/>
</dbReference>
<comment type="caution">
    <text evidence="5">The sequence shown here is derived from an EMBL/GenBank/DDBJ whole genome shotgun (WGS) entry which is preliminary data.</text>
</comment>
<dbReference type="GO" id="GO:0006351">
    <property type="term" value="P:DNA-templated transcription"/>
    <property type="evidence" value="ECO:0007669"/>
    <property type="project" value="InterPro"/>
</dbReference>
<proteinExistence type="predicted"/>
<feature type="compositionally biased region" description="Pro residues" evidence="3">
    <location>
        <begin position="160"/>
        <end position="175"/>
    </location>
</feature>
<protein>
    <recommendedName>
        <fullName evidence="4">Xylanolytic transcriptional activator regulatory domain-containing protein</fullName>
    </recommendedName>
</protein>
<evidence type="ECO:0000256" key="3">
    <source>
        <dbReference type="SAM" id="MobiDB-lite"/>
    </source>
</evidence>
<dbReference type="OrthoDB" id="424974at2759"/>
<feature type="domain" description="Xylanolytic transcriptional activator regulatory" evidence="4">
    <location>
        <begin position="338"/>
        <end position="419"/>
    </location>
</feature>
<feature type="region of interest" description="Disordered" evidence="3">
    <location>
        <begin position="30"/>
        <end position="98"/>
    </location>
</feature>
<organism evidence="5 6">
    <name type="scientific">Saitozyma podzolica</name>
    <dbReference type="NCBI Taxonomy" id="1890683"/>
    <lineage>
        <taxon>Eukaryota</taxon>
        <taxon>Fungi</taxon>
        <taxon>Dikarya</taxon>
        <taxon>Basidiomycota</taxon>
        <taxon>Agaricomycotina</taxon>
        <taxon>Tremellomycetes</taxon>
        <taxon>Tremellales</taxon>
        <taxon>Trimorphomycetaceae</taxon>
        <taxon>Saitozyma</taxon>
    </lineage>
</organism>
<dbReference type="GO" id="GO:0008270">
    <property type="term" value="F:zinc ion binding"/>
    <property type="evidence" value="ECO:0007669"/>
    <property type="project" value="InterPro"/>
</dbReference>
<evidence type="ECO:0000256" key="2">
    <source>
        <dbReference type="ARBA" id="ARBA00023242"/>
    </source>
</evidence>
<evidence type="ECO:0000313" key="5">
    <source>
        <dbReference type="EMBL" id="RSH94924.1"/>
    </source>
</evidence>
<accession>A0A427YUW0</accession>
<feature type="compositionally biased region" description="Polar residues" evidence="3">
    <location>
        <begin position="66"/>
        <end position="89"/>
    </location>
</feature>
<dbReference type="STRING" id="1890683.A0A427YUW0"/>
<reference evidence="5 6" key="1">
    <citation type="submission" date="2018-11" db="EMBL/GenBank/DDBJ databases">
        <title>Genome sequence of Saitozyma podzolica DSM 27192.</title>
        <authorList>
            <person name="Aliyu H."/>
            <person name="Gorte O."/>
            <person name="Ochsenreither K."/>
        </authorList>
    </citation>
    <scope>NUCLEOTIDE SEQUENCE [LARGE SCALE GENOMIC DNA]</scope>
    <source>
        <strain evidence="5 6">DSM 27192</strain>
    </source>
</reference>
<evidence type="ECO:0000256" key="1">
    <source>
        <dbReference type="ARBA" id="ARBA00004123"/>
    </source>
</evidence>
<dbReference type="InterPro" id="IPR007219">
    <property type="entry name" value="XnlR_reg_dom"/>
</dbReference>
<dbReference type="GO" id="GO:0005634">
    <property type="term" value="C:nucleus"/>
    <property type="evidence" value="ECO:0007669"/>
    <property type="project" value="UniProtKB-SubCell"/>
</dbReference>
<evidence type="ECO:0000313" key="6">
    <source>
        <dbReference type="Proteomes" id="UP000279259"/>
    </source>
</evidence>
<sequence length="771" mass="84498">MAPSAEVSDGVRASEPLVSGHVGAISVSSSLVEAGQQSQYSHSQQPRHLPSELQNQTRIRPINPGPDSSSLHPSSTDQYTSYGQTSAPQPISPSIGLTTIFGDDPSVMDILARQNTGSAIADLATSGQLPLVPAPDPRSQTPNVEEHSYGTLQEELEQPDSPPPIASRMPSPPTGAPTGVLQPSGPVPNKPAFPFHSGSRNVSTAALVAQLPPENDARTLIDAYCRHFAWHFNIVPRNEIVALSDGLYARTREAARVSSKDITADRLALLYIVFAMGSYYNLELPPDDSSVEEYLELSRSCLAKGDFLANNTIAALQTLHIMAHLQLSMDSGRNGDSSWPLWGVTMRMVQAMGLHRDGERFGLPPKAVEERRRVRHKLSVRVFWEIQSTDIMTSNCFSRPGSISLCYIDTAYPASPGPSEDLNDFFLTKFKLSRCFADVLDHHMRVDIPPYASVQAMHKAIIDLETEAPFHVRCQPVLCALPSVYPDAEAAIAASPAIDKRDLQRTFQQFTLAINLSECLIFLHRPYFARALHESPGDPTRSAFGQSYLVVMERCNAIVVAASQMLALYPGTAARHWWVWYHAFNSAACMGMHILKSPHSMLTPYALSLVETTVKIYTTVVRHRNSPRMMKNLQWLERLRLRIQSKLVQTPDSAVFEAVSAEDPGEDDIDLLGWKTRLIERAGQGSQTAKTVGTQNGRGAAILRQSESPLQGAGGMAMTQQEGPTGTDLSFGPFDFSEDALMNSFWDPSILQPGVSSEGDSLNWWLNLSTG</sequence>
<evidence type="ECO:0000259" key="4">
    <source>
        <dbReference type="SMART" id="SM00906"/>
    </source>
</evidence>
<dbReference type="Proteomes" id="UP000279259">
    <property type="component" value="Unassembled WGS sequence"/>
</dbReference>
<dbReference type="Pfam" id="PF04082">
    <property type="entry name" value="Fungal_trans"/>
    <property type="match status" value="1"/>
</dbReference>
<keyword evidence="6" id="KW-1185">Reference proteome</keyword>
<dbReference type="PANTHER" id="PTHR31001">
    <property type="entry name" value="UNCHARACTERIZED TRANSCRIPTIONAL REGULATORY PROTEIN"/>
    <property type="match status" value="1"/>
</dbReference>
<keyword evidence="2" id="KW-0539">Nucleus</keyword>
<feature type="region of interest" description="Disordered" evidence="3">
    <location>
        <begin position="128"/>
        <end position="178"/>
    </location>
</feature>
<dbReference type="SMART" id="SM00906">
    <property type="entry name" value="Fungal_trans"/>
    <property type="match status" value="1"/>
</dbReference>
<dbReference type="InterPro" id="IPR050613">
    <property type="entry name" value="Sec_Metabolite_Reg"/>
</dbReference>
<gene>
    <name evidence="5" type="ORF">EHS25_000008</name>
</gene>
<dbReference type="PANTHER" id="PTHR31001:SF56">
    <property type="entry name" value="ZN(2)-C6 FUNGAL-TYPE DOMAIN-CONTAINING PROTEIN"/>
    <property type="match status" value="1"/>
</dbReference>
<dbReference type="EMBL" id="RSCD01000001">
    <property type="protein sequence ID" value="RSH94924.1"/>
    <property type="molecule type" value="Genomic_DNA"/>
</dbReference>
<dbReference type="GO" id="GO:0003677">
    <property type="term" value="F:DNA binding"/>
    <property type="evidence" value="ECO:0007669"/>
    <property type="project" value="InterPro"/>
</dbReference>
<comment type="subcellular location">
    <subcellularLocation>
        <location evidence="1">Nucleus</location>
    </subcellularLocation>
</comment>
<name>A0A427YUW0_9TREE</name>
<dbReference type="AlphaFoldDB" id="A0A427YUW0"/>
<feature type="compositionally biased region" description="Polar residues" evidence="3">
    <location>
        <begin position="30"/>
        <end position="58"/>
    </location>
</feature>